<dbReference type="CDD" id="cd16917">
    <property type="entry name" value="HATPase_UhpB-NarQ-NarX-like"/>
    <property type="match status" value="1"/>
</dbReference>
<dbReference type="PANTHER" id="PTHR24421:SF58">
    <property type="entry name" value="SIGNAL TRANSDUCTION HISTIDINE-PROTEIN KINASE_PHOSPHATASE UHPB"/>
    <property type="match status" value="1"/>
</dbReference>
<dbReference type="Gene3D" id="1.20.5.1930">
    <property type="match status" value="1"/>
</dbReference>
<dbReference type="GO" id="GO:0000155">
    <property type="term" value="F:phosphorelay sensor kinase activity"/>
    <property type="evidence" value="ECO:0007669"/>
    <property type="project" value="InterPro"/>
</dbReference>
<dbReference type="InterPro" id="IPR050482">
    <property type="entry name" value="Sensor_HK_TwoCompSys"/>
</dbReference>
<dbReference type="InterPro" id="IPR011006">
    <property type="entry name" value="CheY-like_superfamily"/>
</dbReference>
<dbReference type="Proteomes" id="UP000596827">
    <property type="component" value="Unassembled WGS sequence"/>
</dbReference>
<dbReference type="EMBL" id="JACORU010000012">
    <property type="protein sequence ID" value="MBC5767656.1"/>
    <property type="molecule type" value="Genomic_DNA"/>
</dbReference>
<dbReference type="InterPro" id="IPR001789">
    <property type="entry name" value="Sig_transdc_resp-reg_receiver"/>
</dbReference>
<keyword evidence="4" id="KW-0597">Phosphoprotein</keyword>
<evidence type="ECO:0000313" key="7">
    <source>
        <dbReference type="Proteomes" id="UP000596827"/>
    </source>
</evidence>
<dbReference type="InterPro" id="IPR036890">
    <property type="entry name" value="HATPase_C_sf"/>
</dbReference>
<accession>A0A923MCI3</accession>
<evidence type="ECO:0000256" key="4">
    <source>
        <dbReference type="PROSITE-ProRule" id="PRU00169"/>
    </source>
</evidence>
<dbReference type="Gene3D" id="3.40.50.2300">
    <property type="match status" value="1"/>
</dbReference>
<dbReference type="InterPro" id="IPR003594">
    <property type="entry name" value="HATPase_dom"/>
</dbReference>
<dbReference type="Pfam" id="PF02518">
    <property type="entry name" value="HATPase_c"/>
    <property type="match status" value="1"/>
</dbReference>
<keyword evidence="7" id="KW-1185">Reference proteome</keyword>
<dbReference type="GO" id="GO:0046983">
    <property type="term" value="F:protein dimerization activity"/>
    <property type="evidence" value="ECO:0007669"/>
    <property type="project" value="InterPro"/>
</dbReference>
<evidence type="ECO:0000259" key="5">
    <source>
        <dbReference type="PROSITE" id="PS50110"/>
    </source>
</evidence>
<evidence type="ECO:0000256" key="2">
    <source>
        <dbReference type="ARBA" id="ARBA00022777"/>
    </source>
</evidence>
<name>A0A923MCI3_9BURK</name>
<dbReference type="AlphaFoldDB" id="A0A923MCI3"/>
<protein>
    <submittedName>
        <fullName evidence="6">Response regulator</fullName>
    </submittedName>
</protein>
<dbReference type="InterPro" id="IPR011712">
    <property type="entry name" value="Sig_transdc_His_kin_sub3_dim/P"/>
</dbReference>
<dbReference type="Pfam" id="PF07730">
    <property type="entry name" value="HisKA_3"/>
    <property type="match status" value="1"/>
</dbReference>
<dbReference type="Gene3D" id="3.30.565.10">
    <property type="entry name" value="Histidine kinase-like ATPase, C-terminal domain"/>
    <property type="match status" value="1"/>
</dbReference>
<dbReference type="Pfam" id="PF00072">
    <property type="entry name" value="Response_reg"/>
    <property type="match status" value="1"/>
</dbReference>
<keyword evidence="2" id="KW-0418">Kinase</keyword>
<dbReference type="PROSITE" id="PS50110">
    <property type="entry name" value="RESPONSE_REGULATORY"/>
    <property type="match status" value="1"/>
</dbReference>
<feature type="modified residue" description="4-aspartylphosphate" evidence="4">
    <location>
        <position position="54"/>
    </location>
</feature>
<evidence type="ECO:0000256" key="1">
    <source>
        <dbReference type="ARBA" id="ARBA00022679"/>
    </source>
</evidence>
<feature type="domain" description="Response regulatory" evidence="5">
    <location>
        <begin position="4"/>
        <end position="119"/>
    </location>
</feature>
<dbReference type="SMART" id="SM00448">
    <property type="entry name" value="REC"/>
    <property type="match status" value="1"/>
</dbReference>
<evidence type="ECO:0000256" key="3">
    <source>
        <dbReference type="ARBA" id="ARBA00023012"/>
    </source>
</evidence>
<evidence type="ECO:0000313" key="6">
    <source>
        <dbReference type="EMBL" id="MBC5767656.1"/>
    </source>
</evidence>
<organism evidence="6 7">
    <name type="scientific">Ramlibacter albus</name>
    <dbReference type="NCBI Taxonomy" id="2079448"/>
    <lineage>
        <taxon>Bacteria</taxon>
        <taxon>Pseudomonadati</taxon>
        <taxon>Pseudomonadota</taxon>
        <taxon>Betaproteobacteria</taxon>
        <taxon>Burkholderiales</taxon>
        <taxon>Comamonadaceae</taxon>
        <taxon>Ramlibacter</taxon>
    </lineage>
</organism>
<gene>
    <name evidence="6" type="ORF">H8R02_24535</name>
</gene>
<reference evidence="6" key="1">
    <citation type="submission" date="2020-08" db="EMBL/GenBank/DDBJ databases">
        <title>Ramlibacter sp. GTP1 16S ribosomal RNA gene genome sequencing and assembly.</title>
        <authorList>
            <person name="Kang M."/>
        </authorList>
    </citation>
    <scope>NUCLEOTIDE SEQUENCE</scope>
    <source>
        <strain evidence="6">GTP1</strain>
    </source>
</reference>
<comment type="caution">
    <text evidence="6">The sequence shown here is derived from an EMBL/GenBank/DDBJ whole genome shotgun (WGS) entry which is preliminary data.</text>
</comment>
<dbReference type="GO" id="GO:0016020">
    <property type="term" value="C:membrane"/>
    <property type="evidence" value="ECO:0007669"/>
    <property type="project" value="InterPro"/>
</dbReference>
<sequence length="371" mass="40275">MKARVLVVEDEAVIAADLENALAKLGYGVCASVIEGDEAVDAARTHRPDLVLMDIRLRGATDGVGAAARVRAELQIPVLFLSSHSDPATVERAKAAQSYGYLLKPFNPRELGTAIEVALARHATDRELELANRRVLELNLCLERRVRERTEELARYAADANGAREQERARVARDLHDALAQPLAALKLDVLLLRDELAPPPHALSARFDSLLSRIDGSIDETRRIACALRPAVLDELGLAAGLRWLVQDFTRRCQIPCTLVAPREIDLGEPQASTVFRIVQESLANVQRHSRAGHAHVHAVAAGGELAITVNDDGCGFDPGAPRRRESLGLVGLRERAALLRADLEIASRPGTGTSVRLHIPANPNLHAQP</sequence>
<proteinExistence type="predicted"/>
<keyword evidence="1" id="KW-0808">Transferase</keyword>
<dbReference type="PANTHER" id="PTHR24421">
    <property type="entry name" value="NITRATE/NITRITE SENSOR PROTEIN NARX-RELATED"/>
    <property type="match status" value="1"/>
</dbReference>
<dbReference type="CDD" id="cd17534">
    <property type="entry name" value="REC_DC-like"/>
    <property type="match status" value="1"/>
</dbReference>
<keyword evidence="3" id="KW-0902">Two-component regulatory system</keyword>
<dbReference type="RefSeq" id="WP_187084148.1">
    <property type="nucleotide sequence ID" value="NZ_JACORU010000012.1"/>
</dbReference>
<dbReference type="SUPFAM" id="SSF55874">
    <property type="entry name" value="ATPase domain of HSP90 chaperone/DNA topoisomerase II/histidine kinase"/>
    <property type="match status" value="1"/>
</dbReference>
<dbReference type="SUPFAM" id="SSF52172">
    <property type="entry name" value="CheY-like"/>
    <property type="match status" value="1"/>
</dbReference>